<dbReference type="InterPro" id="IPR000185">
    <property type="entry name" value="SecA"/>
</dbReference>
<dbReference type="Gene3D" id="1.10.3060.10">
    <property type="entry name" value="Helical scaffold and wing domains of SecA"/>
    <property type="match status" value="1"/>
</dbReference>
<gene>
    <name evidence="15" type="primary">secA</name>
    <name evidence="20" type="ORF">UR93_C0002G0018</name>
</gene>
<keyword evidence="9" id="KW-0862">Zinc</keyword>
<dbReference type="SUPFAM" id="SSF52540">
    <property type="entry name" value="P-loop containing nucleoside triphosphate hydrolases"/>
    <property type="match status" value="2"/>
</dbReference>
<dbReference type="InterPro" id="IPR036670">
    <property type="entry name" value="SecA_X-link_sf"/>
</dbReference>
<dbReference type="GO" id="GO:0017038">
    <property type="term" value="P:protein import"/>
    <property type="evidence" value="ECO:0007669"/>
    <property type="project" value="InterPro"/>
</dbReference>
<evidence type="ECO:0000256" key="4">
    <source>
        <dbReference type="ARBA" id="ARBA00022448"/>
    </source>
</evidence>
<dbReference type="PROSITE" id="PS51192">
    <property type="entry name" value="HELICASE_ATP_BIND_1"/>
    <property type="match status" value="1"/>
</dbReference>
<proteinExistence type="inferred from homology"/>
<dbReference type="AlphaFoldDB" id="A0A0G0DJZ2"/>
<dbReference type="Gene3D" id="3.90.1440.10">
    <property type="entry name" value="SecA, preprotein cross-linking domain"/>
    <property type="match status" value="1"/>
</dbReference>
<keyword evidence="11 15" id="KW-0653">Protein transport</keyword>
<dbReference type="HAMAP" id="MF_01382">
    <property type="entry name" value="SecA"/>
    <property type="match status" value="1"/>
</dbReference>
<comment type="cofactor">
    <cofactor evidence="1">
        <name>Zn(2+)</name>
        <dbReference type="ChEBI" id="CHEBI:29105"/>
    </cofactor>
</comment>
<evidence type="ECO:0000259" key="18">
    <source>
        <dbReference type="PROSITE" id="PS51192"/>
    </source>
</evidence>
<comment type="catalytic activity">
    <reaction evidence="15">
        <text>ATP + H2O + cellular proteinSide 1 = ADP + phosphate + cellular proteinSide 2.</text>
        <dbReference type="EC" id="7.4.2.8"/>
    </reaction>
</comment>
<evidence type="ECO:0000313" key="21">
    <source>
        <dbReference type="Proteomes" id="UP000034316"/>
    </source>
</evidence>
<evidence type="ECO:0000256" key="10">
    <source>
        <dbReference type="ARBA" id="ARBA00022840"/>
    </source>
</evidence>
<dbReference type="NCBIfam" id="NF009538">
    <property type="entry name" value="PRK12904.1"/>
    <property type="match status" value="1"/>
</dbReference>
<dbReference type="InterPro" id="IPR036266">
    <property type="entry name" value="SecA_Wing/Scaffold_sf"/>
</dbReference>
<dbReference type="GO" id="GO:0006605">
    <property type="term" value="P:protein targeting"/>
    <property type="evidence" value="ECO:0007669"/>
    <property type="project" value="UniProtKB-UniRule"/>
</dbReference>
<dbReference type="GO" id="GO:0005886">
    <property type="term" value="C:plasma membrane"/>
    <property type="evidence" value="ECO:0007669"/>
    <property type="project" value="UniProtKB-SubCell"/>
</dbReference>
<dbReference type="CDD" id="cd17928">
    <property type="entry name" value="DEXDc_SecA"/>
    <property type="match status" value="1"/>
</dbReference>
<dbReference type="InterPro" id="IPR004027">
    <property type="entry name" value="SEC_C_motif"/>
</dbReference>
<comment type="similarity">
    <text evidence="3 15 16">Belongs to the SecA family.</text>
</comment>
<keyword evidence="8 15" id="KW-0547">Nucleotide-binding</keyword>
<dbReference type="PANTHER" id="PTHR30612:SF0">
    <property type="entry name" value="CHLOROPLAST PROTEIN-TRANSPORTING ATPASE"/>
    <property type="match status" value="1"/>
</dbReference>
<dbReference type="GO" id="GO:0031522">
    <property type="term" value="C:cell envelope Sec protein transport complex"/>
    <property type="evidence" value="ECO:0007669"/>
    <property type="project" value="TreeGrafter"/>
</dbReference>
<evidence type="ECO:0000256" key="13">
    <source>
        <dbReference type="ARBA" id="ARBA00023010"/>
    </source>
</evidence>
<feature type="binding site" evidence="15">
    <location>
        <position position="86"/>
    </location>
    <ligand>
        <name>ATP</name>
        <dbReference type="ChEBI" id="CHEBI:30616"/>
    </ligand>
</feature>
<protein>
    <recommendedName>
        <fullName evidence="15 16">Protein translocase subunit SecA</fullName>
        <ecNumber evidence="15">7.4.2.8</ecNumber>
    </recommendedName>
</protein>
<evidence type="ECO:0000256" key="1">
    <source>
        <dbReference type="ARBA" id="ARBA00001947"/>
    </source>
</evidence>
<dbReference type="EC" id="7.4.2.8" evidence="15"/>
<feature type="domain" description="Helicase ATP-binding" evidence="18">
    <location>
        <begin position="88"/>
        <end position="264"/>
    </location>
</feature>
<dbReference type="PATRIC" id="fig|1618333.3.peg.115"/>
<dbReference type="GO" id="GO:0005829">
    <property type="term" value="C:cytosol"/>
    <property type="evidence" value="ECO:0007669"/>
    <property type="project" value="TreeGrafter"/>
</dbReference>
<feature type="binding site" evidence="15">
    <location>
        <position position="510"/>
    </location>
    <ligand>
        <name>ATP</name>
        <dbReference type="ChEBI" id="CHEBI:30616"/>
    </ligand>
</feature>
<dbReference type="InterPro" id="IPR014018">
    <property type="entry name" value="SecA_motor_DEAD"/>
</dbReference>
<dbReference type="Gene3D" id="3.40.50.300">
    <property type="entry name" value="P-loop containing nucleotide triphosphate hydrolases"/>
    <property type="match status" value="2"/>
</dbReference>
<feature type="domain" description="SecA family profile" evidence="19">
    <location>
        <begin position="2"/>
        <end position="641"/>
    </location>
</feature>
<evidence type="ECO:0000256" key="9">
    <source>
        <dbReference type="ARBA" id="ARBA00022833"/>
    </source>
</evidence>
<evidence type="ECO:0000256" key="8">
    <source>
        <dbReference type="ARBA" id="ARBA00022741"/>
    </source>
</evidence>
<dbReference type="SMART" id="SM00958">
    <property type="entry name" value="SecA_PP_bind"/>
    <property type="match status" value="1"/>
</dbReference>
<keyword evidence="10 15" id="KW-0067">ATP-binding</keyword>
<evidence type="ECO:0000256" key="17">
    <source>
        <dbReference type="SAM" id="MobiDB-lite"/>
    </source>
</evidence>
<dbReference type="Gene3D" id="3.10.450.50">
    <property type="match status" value="1"/>
</dbReference>
<keyword evidence="12 15" id="KW-1278">Translocase</keyword>
<dbReference type="Pfam" id="PF07516">
    <property type="entry name" value="SecA_SW"/>
    <property type="match status" value="2"/>
</dbReference>
<evidence type="ECO:0000256" key="7">
    <source>
        <dbReference type="ARBA" id="ARBA00022723"/>
    </source>
</evidence>
<organism evidence="20 21">
    <name type="scientific">Berkelbacteria bacterium GW2011_GWA2_35_9</name>
    <dbReference type="NCBI Taxonomy" id="1618333"/>
    <lineage>
        <taxon>Bacteria</taxon>
        <taxon>Candidatus Berkelbacteria</taxon>
    </lineage>
</organism>
<dbReference type="SMART" id="SM00957">
    <property type="entry name" value="SecA_DEAD"/>
    <property type="match status" value="1"/>
</dbReference>
<evidence type="ECO:0000256" key="3">
    <source>
        <dbReference type="ARBA" id="ARBA00007650"/>
    </source>
</evidence>
<comment type="function">
    <text evidence="15">Part of the Sec protein translocase complex. Interacts with the SecYEG preprotein conducting channel. Has a central role in coupling the hydrolysis of ATP to the transfer of proteins into and across the cell membrane, serving as an ATP-driven molecular motor driving the stepwise translocation of polypeptide chains across the membrane.</text>
</comment>
<dbReference type="PROSITE" id="PS51196">
    <property type="entry name" value="SECA_MOTOR_DEAD"/>
    <property type="match status" value="1"/>
</dbReference>
<dbReference type="PRINTS" id="PR00906">
    <property type="entry name" value="SECA"/>
</dbReference>
<evidence type="ECO:0000256" key="11">
    <source>
        <dbReference type="ARBA" id="ARBA00022927"/>
    </source>
</evidence>
<feature type="compositionally biased region" description="Basic and acidic residues" evidence="17">
    <location>
        <begin position="532"/>
        <end position="543"/>
    </location>
</feature>
<dbReference type="NCBIfam" id="TIGR00963">
    <property type="entry name" value="secA"/>
    <property type="match status" value="1"/>
</dbReference>
<dbReference type="InterPro" id="IPR011115">
    <property type="entry name" value="SecA_DEAD"/>
</dbReference>
<keyword evidence="6 15" id="KW-0963">Cytoplasm</keyword>
<feature type="region of interest" description="Disordered" evidence="17">
    <location>
        <begin position="521"/>
        <end position="543"/>
    </location>
</feature>
<keyword evidence="7" id="KW-0479">Metal-binding</keyword>
<keyword evidence="5 15" id="KW-1003">Cell membrane</keyword>
<evidence type="ECO:0000256" key="12">
    <source>
        <dbReference type="ARBA" id="ARBA00022967"/>
    </source>
</evidence>
<dbReference type="PANTHER" id="PTHR30612">
    <property type="entry name" value="SECA INNER MEMBRANE COMPONENT OF SEC PROTEIN SECRETION SYSTEM"/>
    <property type="match status" value="1"/>
</dbReference>
<dbReference type="InterPro" id="IPR044722">
    <property type="entry name" value="SecA_SF2_C"/>
</dbReference>
<reference evidence="20 21" key="1">
    <citation type="journal article" date="2015" name="Nature">
        <title>rRNA introns, odd ribosomes, and small enigmatic genomes across a large radiation of phyla.</title>
        <authorList>
            <person name="Brown C.T."/>
            <person name="Hug L.A."/>
            <person name="Thomas B.C."/>
            <person name="Sharon I."/>
            <person name="Castelle C.J."/>
            <person name="Singh A."/>
            <person name="Wilkins M.J."/>
            <person name="Williams K.H."/>
            <person name="Banfield J.F."/>
        </authorList>
    </citation>
    <scope>NUCLEOTIDE SEQUENCE [LARGE SCALE GENOMIC DNA]</scope>
</reference>
<dbReference type="Pfam" id="PF21090">
    <property type="entry name" value="P-loop_SecA"/>
    <property type="match status" value="1"/>
</dbReference>
<evidence type="ECO:0000256" key="15">
    <source>
        <dbReference type="HAMAP-Rule" id="MF_01382"/>
    </source>
</evidence>
<dbReference type="STRING" id="1618333.UR93_C0002G0018"/>
<dbReference type="Pfam" id="PF01043">
    <property type="entry name" value="SecA_PP_bind"/>
    <property type="match status" value="1"/>
</dbReference>
<comment type="subcellular location">
    <subcellularLocation>
        <location evidence="15">Cell membrane</location>
        <topology evidence="15">Peripheral membrane protein</topology>
        <orientation evidence="15">Cytoplasmic side</orientation>
    </subcellularLocation>
    <subcellularLocation>
        <location evidence="15">Cytoplasm</location>
    </subcellularLocation>
    <subcellularLocation>
        <location evidence="2">Membrane</location>
        <topology evidence="2">Peripheral membrane protein</topology>
    </subcellularLocation>
    <text evidence="15">Distribution is 50-50.</text>
</comment>
<keyword evidence="14 15" id="KW-0472">Membrane</keyword>
<evidence type="ECO:0000256" key="14">
    <source>
        <dbReference type="ARBA" id="ARBA00023136"/>
    </source>
</evidence>
<evidence type="ECO:0000256" key="6">
    <source>
        <dbReference type="ARBA" id="ARBA00022490"/>
    </source>
</evidence>
<dbReference type="GO" id="GO:0065002">
    <property type="term" value="P:intracellular protein transmembrane transport"/>
    <property type="evidence" value="ECO:0007669"/>
    <property type="project" value="UniProtKB-UniRule"/>
</dbReference>
<keyword evidence="4 15" id="KW-0813">Transport</keyword>
<dbReference type="InterPro" id="IPR027417">
    <property type="entry name" value="P-loop_NTPase"/>
</dbReference>
<dbReference type="EMBL" id="LBRB01000002">
    <property type="protein sequence ID" value="KKP89116.1"/>
    <property type="molecule type" value="Genomic_DNA"/>
</dbReference>
<dbReference type="GO" id="GO:0005524">
    <property type="term" value="F:ATP binding"/>
    <property type="evidence" value="ECO:0007669"/>
    <property type="project" value="UniProtKB-UniRule"/>
</dbReference>
<dbReference type="InterPro" id="IPR011130">
    <property type="entry name" value="SecA_preprotein_X-link_dom"/>
</dbReference>
<sequence>MFNNLFSKLFGSNETEIKKFQQIVDEINSYEEKLKKLSLSELKEKTVEFRNQLSKGKSLEDILPEAFATVREASRRSIGQRHYDVQLIAGIVLHRGNIAEMRTGEGKTLAATLPLYLNSLYKSSHLITVNDFLAKFQAQWMGKIFNTLGVSTSALAHETSFLYTPKKQDVNDKTWEYLINCDRKKAYQADIVYGTNNEFGFDYLRDNMVVDSQHAVQNELYFAIVDEVDSILIDEARTPLIISAPASRSASLYMDFANLAKRLDSIDYIIDEKARSVAIQDSGIEKLEKWLSVDNLYAPENTQLVYHLEESLKAQYIFKKDKDYVVRNGEIIIVDEFTGRLMHGRRYSEGLHQAIEAKENVEVKKESETLATISFQNLFRLYEKLSGMTGTAATEAEEFYKIYKIDVVEIPTHRPMVRRDHNDKIFKNEEAKLNAIVEEIYQRNKKGQPVLIGTISIAKNETLASRLKKRGVKHNLLNAKNHENEAKTIAQAGRLNAVTLATNIAGRGIDIILGGTPPKKIQNYQPKADPPLAEKSKVQNKEKKDEELGLKTLAILDRTIDEWEKEHKQVVELGGLFVLGTERHESRRIDNQLRGRSGRQGDPGESVFFVSMEDDLMRIFGGDRMKSMMDRLGLPDDQPIENKLISRSIEQAQKKVESHNFDIRKHMLEYDDVLNQHRQAIYKKRKLILEGCGMIDSKRVRVVGELKSILNDDEIKIVNEKLKEYGQEVYNEVVRRIYLSVIDRHWIEHLNSMTELRNGIGLRGYGQKDPLIEYKQSAYHFYQNLIRSIENQVAEMALKVEINPIQLQNIKGPIVNNKKHNIIESGGEEEASGGTIEEINEEIKQLETKNNLSDTIITVRKKSDNHSFNTPLTAIPKVGRNELCPCGSGKKYKKCHGK</sequence>
<dbReference type="Proteomes" id="UP000034316">
    <property type="component" value="Unassembled WGS sequence"/>
</dbReference>
<evidence type="ECO:0000259" key="19">
    <source>
        <dbReference type="PROSITE" id="PS51196"/>
    </source>
</evidence>
<dbReference type="InterPro" id="IPR014001">
    <property type="entry name" value="Helicase_ATP-bd"/>
</dbReference>
<dbReference type="Pfam" id="PF02810">
    <property type="entry name" value="SEC-C"/>
    <property type="match status" value="1"/>
</dbReference>
<evidence type="ECO:0000313" key="20">
    <source>
        <dbReference type="EMBL" id="KKP89116.1"/>
    </source>
</evidence>
<dbReference type="SUPFAM" id="SSF81886">
    <property type="entry name" value="Helical scaffold and wing domains of SecA"/>
    <property type="match status" value="1"/>
</dbReference>
<dbReference type="GO" id="GO:0008564">
    <property type="term" value="F:protein-exporting ATPase activity"/>
    <property type="evidence" value="ECO:0007669"/>
    <property type="project" value="UniProtKB-EC"/>
</dbReference>
<dbReference type="GO" id="GO:0043952">
    <property type="term" value="P:protein transport by the Sec complex"/>
    <property type="evidence" value="ECO:0007669"/>
    <property type="project" value="UniProtKB-ARBA"/>
</dbReference>
<dbReference type="SUPFAM" id="SSF81767">
    <property type="entry name" value="Pre-protein crosslinking domain of SecA"/>
    <property type="match status" value="1"/>
</dbReference>
<keyword evidence="13 15" id="KW-0811">Translocation</keyword>
<name>A0A0G0DJZ2_9BACT</name>
<dbReference type="FunFam" id="3.40.50.300:FF:000113">
    <property type="entry name" value="Preprotein translocase subunit SecA"/>
    <property type="match status" value="1"/>
</dbReference>
<evidence type="ECO:0000256" key="16">
    <source>
        <dbReference type="RuleBase" id="RU003874"/>
    </source>
</evidence>
<evidence type="ECO:0000256" key="2">
    <source>
        <dbReference type="ARBA" id="ARBA00004170"/>
    </source>
</evidence>
<dbReference type="InterPro" id="IPR011116">
    <property type="entry name" value="SecA_Wing/Scaffold"/>
</dbReference>
<dbReference type="FunFam" id="3.90.1440.10:FF:000002">
    <property type="entry name" value="Protein translocase subunit SecA"/>
    <property type="match status" value="1"/>
</dbReference>
<dbReference type="Pfam" id="PF07517">
    <property type="entry name" value="SecA_DEAD"/>
    <property type="match status" value="1"/>
</dbReference>
<comment type="subunit">
    <text evidence="15">Monomer and homodimer. Part of the essential Sec protein translocation apparatus which comprises SecA, SecYEG and auxiliary proteins SecDF. Other proteins may also be involved.</text>
</comment>
<accession>A0A0G0DJZ2</accession>
<feature type="binding site" evidence="15">
    <location>
        <begin position="104"/>
        <end position="108"/>
    </location>
    <ligand>
        <name>ATP</name>
        <dbReference type="ChEBI" id="CHEBI:30616"/>
    </ligand>
</feature>
<evidence type="ECO:0000256" key="5">
    <source>
        <dbReference type="ARBA" id="ARBA00022475"/>
    </source>
</evidence>
<dbReference type="GO" id="GO:0046872">
    <property type="term" value="F:metal ion binding"/>
    <property type="evidence" value="ECO:0007669"/>
    <property type="project" value="UniProtKB-KW"/>
</dbReference>
<comment type="caution">
    <text evidence="20">The sequence shown here is derived from an EMBL/GenBank/DDBJ whole genome shotgun (WGS) entry which is preliminary data.</text>
</comment>
<dbReference type="CDD" id="cd18803">
    <property type="entry name" value="SF2_C_secA"/>
    <property type="match status" value="1"/>
</dbReference>